<name>A0AAD6FRR5_9TELE</name>
<feature type="region of interest" description="Disordered" evidence="1">
    <location>
        <begin position="15"/>
        <end position="39"/>
    </location>
</feature>
<gene>
    <name evidence="2" type="ORF">JOQ06_005993</name>
</gene>
<feature type="non-terminal residue" evidence="2">
    <location>
        <position position="1"/>
    </location>
</feature>
<evidence type="ECO:0000313" key="2">
    <source>
        <dbReference type="EMBL" id="KAJ4943493.1"/>
    </source>
</evidence>
<keyword evidence="3" id="KW-1185">Reference proteome</keyword>
<sequence length="160" mass="17685">MDTGGAFRHGVMYQAAGSSQRASQGEDEESGPLATDGREANGLERLSYSEHSVLICHKHTPTDRRSRRTHRAAFFASLIYTFSPSALQAEAVLCQRSNACCLFLGVFVDMDASGGERERGFARYCQDGLQKEMFRQTATRSTDEGHELCRAKQEESKPLG</sequence>
<evidence type="ECO:0000256" key="1">
    <source>
        <dbReference type="SAM" id="MobiDB-lite"/>
    </source>
</evidence>
<dbReference type="EMBL" id="JAPTMU010000005">
    <property type="protein sequence ID" value="KAJ4943493.1"/>
    <property type="molecule type" value="Genomic_DNA"/>
</dbReference>
<evidence type="ECO:0000313" key="3">
    <source>
        <dbReference type="Proteomes" id="UP001219934"/>
    </source>
</evidence>
<comment type="caution">
    <text evidence="2">The sequence shown here is derived from an EMBL/GenBank/DDBJ whole genome shotgun (WGS) entry which is preliminary data.</text>
</comment>
<dbReference type="AlphaFoldDB" id="A0AAD6FRR5"/>
<feature type="region of interest" description="Disordered" evidence="1">
    <location>
        <begin position="138"/>
        <end position="160"/>
    </location>
</feature>
<accession>A0AAD6FRR5</accession>
<proteinExistence type="predicted"/>
<feature type="compositionally biased region" description="Basic and acidic residues" evidence="1">
    <location>
        <begin position="141"/>
        <end position="160"/>
    </location>
</feature>
<organism evidence="2 3">
    <name type="scientific">Pogonophryne albipinna</name>
    <dbReference type="NCBI Taxonomy" id="1090488"/>
    <lineage>
        <taxon>Eukaryota</taxon>
        <taxon>Metazoa</taxon>
        <taxon>Chordata</taxon>
        <taxon>Craniata</taxon>
        <taxon>Vertebrata</taxon>
        <taxon>Euteleostomi</taxon>
        <taxon>Actinopterygii</taxon>
        <taxon>Neopterygii</taxon>
        <taxon>Teleostei</taxon>
        <taxon>Neoteleostei</taxon>
        <taxon>Acanthomorphata</taxon>
        <taxon>Eupercaria</taxon>
        <taxon>Perciformes</taxon>
        <taxon>Notothenioidei</taxon>
        <taxon>Pogonophryne</taxon>
    </lineage>
</organism>
<protein>
    <submittedName>
        <fullName evidence="2">Uncharacterized protein</fullName>
    </submittedName>
</protein>
<dbReference type="Proteomes" id="UP001219934">
    <property type="component" value="Unassembled WGS sequence"/>
</dbReference>
<reference evidence="2" key="1">
    <citation type="submission" date="2022-11" db="EMBL/GenBank/DDBJ databases">
        <title>Chromosome-level genome of Pogonophryne albipinna.</title>
        <authorList>
            <person name="Jo E."/>
        </authorList>
    </citation>
    <scope>NUCLEOTIDE SEQUENCE</scope>
    <source>
        <strain evidence="2">SGF0006</strain>
        <tissue evidence="2">Muscle</tissue>
    </source>
</reference>